<name>A0ABN8B6X3_CHISP</name>
<dbReference type="Proteomes" id="UP001153292">
    <property type="component" value="Chromosome 2"/>
</dbReference>
<keyword evidence="3" id="KW-1185">Reference proteome</keyword>
<dbReference type="EMBL" id="OU963895">
    <property type="protein sequence ID" value="CAH0401984.1"/>
    <property type="molecule type" value="Genomic_DNA"/>
</dbReference>
<gene>
    <name evidence="2" type="ORF">CHILSU_LOCUS5221</name>
</gene>
<accession>A0ABN8B6X3</accession>
<protein>
    <recommendedName>
        <fullName evidence="4">IBB domain-containing protein</fullName>
    </recommendedName>
</protein>
<evidence type="ECO:0000256" key="1">
    <source>
        <dbReference type="SAM" id="MobiDB-lite"/>
    </source>
</evidence>
<feature type="region of interest" description="Disordered" evidence="1">
    <location>
        <begin position="1"/>
        <end position="88"/>
    </location>
</feature>
<feature type="compositionally biased region" description="Polar residues" evidence="1">
    <location>
        <begin position="21"/>
        <end position="31"/>
    </location>
</feature>
<evidence type="ECO:0000313" key="3">
    <source>
        <dbReference type="Proteomes" id="UP001153292"/>
    </source>
</evidence>
<evidence type="ECO:0008006" key="4">
    <source>
        <dbReference type="Google" id="ProtNLM"/>
    </source>
</evidence>
<proteinExistence type="predicted"/>
<organism evidence="2 3">
    <name type="scientific">Chilo suppressalis</name>
    <name type="common">Asiatic rice borer moth</name>
    <dbReference type="NCBI Taxonomy" id="168631"/>
    <lineage>
        <taxon>Eukaryota</taxon>
        <taxon>Metazoa</taxon>
        <taxon>Ecdysozoa</taxon>
        <taxon>Arthropoda</taxon>
        <taxon>Hexapoda</taxon>
        <taxon>Insecta</taxon>
        <taxon>Pterygota</taxon>
        <taxon>Neoptera</taxon>
        <taxon>Endopterygota</taxon>
        <taxon>Lepidoptera</taxon>
        <taxon>Glossata</taxon>
        <taxon>Ditrysia</taxon>
        <taxon>Pyraloidea</taxon>
        <taxon>Crambidae</taxon>
        <taxon>Crambinae</taxon>
        <taxon>Chilo</taxon>
    </lineage>
</organism>
<feature type="compositionally biased region" description="Basic and acidic residues" evidence="1">
    <location>
        <begin position="36"/>
        <end position="88"/>
    </location>
</feature>
<sequence>MPARKKSATERLQSKERSRSLNRNLMRQLRSNPEYRQAEQARDTEAHQTARLDPSRRRTEQARDTEAHQIARQDQLRRLNEQERNTEAHRIRRLGPRLPRHARDPARLQELQRHSLGELNKLCRHCNAKHFSCEMSSTESSLCCEKGKVTLDALQEDPII</sequence>
<evidence type="ECO:0000313" key="2">
    <source>
        <dbReference type="EMBL" id="CAH0401984.1"/>
    </source>
</evidence>
<feature type="compositionally biased region" description="Basic and acidic residues" evidence="1">
    <location>
        <begin position="7"/>
        <end position="19"/>
    </location>
</feature>
<reference evidence="2" key="1">
    <citation type="submission" date="2021-12" db="EMBL/GenBank/DDBJ databases">
        <authorList>
            <person name="King R."/>
        </authorList>
    </citation>
    <scope>NUCLEOTIDE SEQUENCE</scope>
</reference>